<dbReference type="GO" id="GO:0016020">
    <property type="term" value="C:membrane"/>
    <property type="evidence" value="ECO:0007669"/>
    <property type="project" value="UniProtKB-SubCell"/>
</dbReference>
<dbReference type="InterPro" id="IPR013783">
    <property type="entry name" value="Ig-like_fold"/>
</dbReference>
<gene>
    <name evidence="8" type="primary">Cd84</name>
    <name evidence="8" type="ORF">EYF80_053259</name>
</gene>
<dbReference type="OrthoDB" id="9835793at2759"/>
<evidence type="ECO:0000256" key="4">
    <source>
        <dbReference type="ARBA" id="ARBA00023180"/>
    </source>
</evidence>
<evidence type="ECO:0000259" key="7">
    <source>
        <dbReference type="PROSITE" id="PS50835"/>
    </source>
</evidence>
<dbReference type="InterPro" id="IPR036179">
    <property type="entry name" value="Ig-like_dom_sf"/>
</dbReference>
<name>A0A4Z2F8F5_9TELE</name>
<evidence type="ECO:0000256" key="6">
    <source>
        <dbReference type="SAM" id="SignalP"/>
    </source>
</evidence>
<keyword evidence="5" id="KW-0812">Transmembrane</keyword>
<feature type="signal peptide" evidence="6">
    <location>
        <begin position="1"/>
        <end position="25"/>
    </location>
</feature>
<keyword evidence="9" id="KW-1185">Reference proteome</keyword>
<reference evidence="8 9" key="1">
    <citation type="submission" date="2019-03" db="EMBL/GenBank/DDBJ databases">
        <title>First draft genome of Liparis tanakae, snailfish: a comprehensive survey of snailfish specific genes.</title>
        <authorList>
            <person name="Kim W."/>
            <person name="Song I."/>
            <person name="Jeong J.-H."/>
            <person name="Kim D."/>
            <person name="Kim S."/>
            <person name="Ryu S."/>
            <person name="Song J.Y."/>
            <person name="Lee S.K."/>
        </authorList>
    </citation>
    <scope>NUCLEOTIDE SEQUENCE [LARGE SCALE GENOMIC DNA]</scope>
    <source>
        <tissue evidence="8">Muscle</tissue>
    </source>
</reference>
<keyword evidence="2 6" id="KW-0732">Signal</keyword>
<sequence>MAGGRLSCCFTSLLLLGVFLRDVETSSCDRDVYKGVGETVEMASCSAAGGVTLAQWRYNKLKIVDNNEYSFLPQFKGRLQLNPESFNLNVTGLTLQDSGDFTFISEEVDKQRPTVTITLHVREPITTKPVLTSNSSWHASNGSCGVSLQCRAAPGGGVTYSWAVGNHSSRGPGLHYVIAPRDGDTAFTCFVSNGVSDESASVTLKCSRDAARAPGSYVVVILAAAGGGFLIVMVMVGVAVCVCRRKQRQADSNELTVYADIGDVAIGGAPPSPIKPCTLYETIDHEGDAGRAAPQTVYDQIQLSRMRKDSASPYQEIS</sequence>
<dbReference type="InterPro" id="IPR015631">
    <property type="entry name" value="CD2/SLAM_rcpt"/>
</dbReference>
<feature type="transmembrane region" description="Helical" evidence="5">
    <location>
        <begin position="217"/>
        <end position="243"/>
    </location>
</feature>
<evidence type="ECO:0000313" key="9">
    <source>
        <dbReference type="Proteomes" id="UP000314294"/>
    </source>
</evidence>
<evidence type="ECO:0000256" key="2">
    <source>
        <dbReference type="ARBA" id="ARBA00022729"/>
    </source>
</evidence>
<dbReference type="PANTHER" id="PTHR12080">
    <property type="entry name" value="SIGNALING LYMPHOCYTIC ACTIVATION MOLECULE"/>
    <property type="match status" value="1"/>
</dbReference>
<evidence type="ECO:0000256" key="5">
    <source>
        <dbReference type="SAM" id="Phobius"/>
    </source>
</evidence>
<feature type="domain" description="Ig-like" evidence="7">
    <location>
        <begin position="113"/>
        <end position="203"/>
    </location>
</feature>
<dbReference type="SUPFAM" id="SSF48726">
    <property type="entry name" value="Immunoglobulin"/>
    <property type="match status" value="1"/>
</dbReference>
<feature type="chain" id="PRO_5021195676" evidence="6">
    <location>
        <begin position="26"/>
        <end position="318"/>
    </location>
</feature>
<organism evidence="8 9">
    <name type="scientific">Liparis tanakae</name>
    <name type="common">Tanaka's snailfish</name>
    <dbReference type="NCBI Taxonomy" id="230148"/>
    <lineage>
        <taxon>Eukaryota</taxon>
        <taxon>Metazoa</taxon>
        <taxon>Chordata</taxon>
        <taxon>Craniata</taxon>
        <taxon>Vertebrata</taxon>
        <taxon>Euteleostomi</taxon>
        <taxon>Actinopterygii</taxon>
        <taxon>Neopterygii</taxon>
        <taxon>Teleostei</taxon>
        <taxon>Neoteleostei</taxon>
        <taxon>Acanthomorphata</taxon>
        <taxon>Eupercaria</taxon>
        <taxon>Perciformes</taxon>
        <taxon>Cottioidei</taxon>
        <taxon>Cottales</taxon>
        <taxon>Liparidae</taxon>
        <taxon>Liparis</taxon>
    </lineage>
</organism>
<comment type="subcellular location">
    <subcellularLocation>
        <location evidence="1">Membrane</location>
    </subcellularLocation>
</comment>
<protein>
    <submittedName>
        <fullName evidence="8">SLAM family member 5</fullName>
    </submittedName>
</protein>
<dbReference type="EMBL" id="SRLO01001599">
    <property type="protein sequence ID" value="TNN36582.1"/>
    <property type="molecule type" value="Genomic_DNA"/>
</dbReference>
<keyword evidence="4" id="KW-0325">Glycoprotein</keyword>
<evidence type="ECO:0000256" key="3">
    <source>
        <dbReference type="ARBA" id="ARBA00023136"/>
    </source>
</evidence>
<dbReference type="PANTHER" id="PTHR12080:SF48">
    <property type="entry name" value="IMMUNOGLOBULIN SUBTYPE DOMAIN-CONTAINING PROTEIN"/>
    <property type="match status" value="1"/>
</dbReference>
<dbReference type="AlphaFoldDB" id="A0A4Z2F8F5"/>
<evidence type="ECO:0000313" key="8">
    <source>
        <dbReference type="EMBL" id="TNN36582.1"/>
    </source>
</evidence>
<comment type="caution">
    <text evidence="8">The sequence shown here is derived from an EMBL/GenBank/DDBJ whole genome shotgun (WGS) entry which is preliminary data.</text>
</comment>
<dbReference type="Gene3D" id="2.60.40.10">
    <property type="entry name" value="Immunoglobulins"/>
    <property type="match status" value="2"/>
</dbReference>
<proteinExistence type="predicted"/>
<accession>A0A4Z2F8F5</accession>
<dbReference type="PROSITE" id="PS50835">
    <property type="entry name" value="IG_LIKE"/>
    <property type="match status" value="1"/>
</dbReference>
<keyword evidence="3 5" id="KW-0472">Membrane</keyword>
<dbReference type="InterPro" id="IPR007110">
    <property type="entry name" value="Ig-like_dom"/>
</dbReference>
<evidence type="ECO:0000256" key="1">
    <source>
        <dbReference type="ARBA" id="ARBA00004370"/>
    </source>
</evidence>
<dbReference type="Proteomes" id="UP000314294">
    <property type="component" value="Unassembled WGS sequence"/>
</dbReference>
<keyword evidence="5" id="KW-1133">Transmembrane helix</keyword>